<reference evidence="2 3" key="1">
    <citation type="submission" date="2021-04" db="EMBL/GenBank/DDBJ databases">
        <title>Whole genome sequence analysis of a thiophenic sulfur metabolizing bacteria.</title>
        <authorList>
            <person name="Akhtar N."/>
            <person name="Akram J."/>
            <person name="Aslam A."/>
        </authorList>
    </citation>
    <scope>NUCLEOTIDE SEQUENCE [LARGE SCALE GENOMIC DNA]</scope>
    <source>
        <strain evidence="2 3">3OW</strain>
    </source>
</reference>
<keyword evidence="3" id="KW-1185">Reference proteome</keyword>
<accession>A0ABS5N9C5</accession>
<feature type="transmembrane region" description="Helical" evidence="1">
    <location>
        <begin position="140"/>
        <end position="161"/>
    </location>
</feature>
<feature type="transmembrane region" description="Helical" evidence="1">
    <location>
        <begin position="98"/>
        <end position="116"/>
    </location>
</feature>
<gene>
    <name evidence="2" type="ORF">KFZ73_06400</name>
</gene>
<comment type="caution">
    <text evidence="2">The sequence shown here is derived from an EMBL/GenBank/DDBJ whole genome shotgun (WGS) entry which is preliminary data.</text>
</comment>
<proteinExistence type="predicted"/>
<evidence type="ECO:0000313" key="3">
    <source>
        <dbReference type="Proteomes" id="UP000676853"/>
    </source>
</evidence>
<name>A0ABS5N9C5_TSUPA</name>
<organism evidence="2 3">
    <name type="scientific">Tsukamurella paurometabola</name>
    <name type="common">Corynebacterium paurometabolum</name>
    <dbReference type="NCBI Taxonomy" id="2061"/>
    <lineage>
        <taxon>Bacteria</taxon>
        <taxon>Bacillati</taxon>
        <taxon>Actinomycetota</taxon>
        <taxon>Actinomycetes</taxon>
        <taxon>Mycobacteriales</taxon>
        <taxon>Tsukamurellaceae</taxon>
        <taxon>Tsukamurella</taxon>
    </lineage>
</organism>
<feature type="transmembrane region" description="Helical" evidence="1">
    <location>
        <begin position="57"/>
        <end position="77"/>
    </location>
</feature>
<keyword evidence="1" id="KW-0812">Transmembrane</keyword>
<evidence type="ECO:0008006" key="4">
    <source>
        <dbReference type="Google" id="ProtNLM"/>
    </source>
</evidence>
<dbReference type="RefSeq" id="WP_212553275.1">
    <property type="nucleotide sequence ID" value="NZ_JAGXOE010000009.1"/>
</dbReference>
<feature type="transmembrane region" description="Helical" evidence="1">
    <location>
        <begin position="27"/>
        <end position="45"/>
    </location>
</feature>
<dbReference type="EMBL" id="JAGXOE010000009">
    <property type="protein sequence ID" value="MBS4100866.1"/>
    <property type="molecule type" value="Genomic_DNA"/>
</dbReference>
<sequence>MADAVIVAAIFLVLVLTTQLGTRRHTLFLAVMPFITSAVIGYAVLGTGSHRYAAGDGALIAAGIVVGAVCGLALNAVMDVRRDPARGGHLVTRAGLPYLAIWVGVLLSRCAFIAAVEHSEDFAIRFGAFLDRIHGSPDGVAAFFLVAALAMSLTREVTILVRSRRIPRTPPARAVPEQARR</sequence>
<dbReference type="Proteomes" id="UP000676853">
    <property type="component" value="Unassembled WGS sequence"/>
</dbReference>
<feature type="transmembrane region" description="Helical" evidence="1">
    <location>
        <begin position="6"/>
        <end position="22"/>
    </location>
</feature>
<keyword evidence="1" id="KW-1133">Transmembrane helix</keyword>
<evidence type="ECO:0000313" key="2">
    <source>
        <dbReference type="EMBL" id="MBS4100866.1"/>
    </source>
</evidence>
<protein>
    <recommendedName>
        <fullName evidence="4">Integral membrane protein</fullName>
    </recommendedName>
</protein>
<evidence type="ECO:0000256" key="1">
    <source>
        <dbReference type="SAM" id="Phobius"/>
    </source>
</evidence>
<keyword evidence="1" id="KW-0472">Membrane</keyword>